<dbReference type="InterPro" id="IPR011250">
    <property type="entry name" value="OMP/PagP_B-barrel"/>
</dbReference>
<protein>
    <submittedName>
        <fullName evidence="1">Uncharacterized protein</fullName>
    </submittedName>
</protein>
<dbReference type="EMBL" id="AP022839">
    <property type="protein sequence ID" value="BCA94161.1"/>
    <property type="molecule type" value="Genomic_DNA"/>
</dbReference>
<dbReference type="Gene3D" id="2.40.160.20">
    <property type="match status" value="1"/>
</dbReference>
<evidence type="ECO:0000313" key="1">
    <source>
        <dbReference type="EMBL" id="BCA94161.1"/>
    </source>
</evidence>
<accession>A0A6F8T119</accession>
<sequence>MPLAIQTVEMLELLVDTLVINGRYVLNALNDQTSLSPAIELIGAAVLSISNADLLQTAPFEANMNHYNSNPNDTVATFAAPTKVGLNFAFSEHLSLFAEYRWLYSLSDSRTN</sequence>
<keyword evidence="2" id="KW-1185">Reference proteome</keyword>
<name>A0A6F8T119_9GAMM</name>
<gene>
    <name evidence="1" type="ORF">TUM19329_05220</name>
</gene>
<dbReference type="SUPFAM" id="SSF56925">
    <property type="entry name" value="OMPA-like"/>
    <property type="match status" value="1"/>
</dbReference>
<dbReference type="KEGG" id="lant:TUM19329_05220"/>
<dbReference type="Proteomes" id="UP000502894">
    <property type="component" value="Chromosome"/>
</dbReference>
<proteinExistence type="predicted"/>
<organism evidence="1 2">
    <name type="scientific">Legionella antarctica</name>
    <dbReference type="NCBI Taxonomy" id="2708020"/>
    <lineage>
        <taxon>Bacteria</taxon>
        <taxon>Pseudomonadati</taxon>
        <taxon>Pseudomonadota</taxon>
        <taxon>Gammaproteobacteria</taxon>
        <taxon>Legionellales</taxon>
        <taxon>Legionellaceae</taxon>
        <taxon>Legionella</taxon>
    </lineage>
</organism>
<evidence type="ECO:0000313" key="2">
    <source>
        <dbReference type="Proteomes" id="UP000502894"/>
    </source>
</evidence>
<dbReference type="AlphaFoldDB" id="A0A6F8T119"/>
<reference evidence="1" key="1">
    <citation type="journal article" date="2020" name="Microbiol. Resour. Announc.">
        <title>Complete Genome Sequence of Novel Psychrotolerant Legionella Strain TUM19329, Isolated from Antarctic Lake Sediment.</title>
        <authorList>
            <person name="Shimada S."/>
            <person name="Nakai R."/>
            <person name="Aoki K."/>
            <person name="Shimoeda N."/>
            <person name="Ohno G."/>
            <person name="Miyazaki Y."/>
            <person name="Kudoh S."/>
            <person name="Imura S."/>
            <person name="Watanabe K."/>
            <person name="Ishii Y."/>
            <person name="Tateda K."/>
        </authorList>
    </citation>
    <scope>NUCLEOTIDE SEQUENCE [LARGE SCALE GENOMIC DNA]</scope>
    <source>
        <strain evidence="1">TUM19329</strain>
    </source>
</reference>